<dbReference type="RefSeq" id="WP_336602069.1">
    <property type="nucleotide sequence ID" value="NZ_JACFYJ010000112.1"/>
</dbReference>
<evidence type="ECO:0000313" key="2">
    <source>
        <dbReference type="Proteomes" id="UP001386437"/>
    </source>
</evidence>
<dbReference type="Proteomes" id="UP001386437">
    <property type="component" value="Unassembled WGS sequence"/>
</dbReference>
<evidence type="ECO:0000313" key="1">
    <source>
        <dbReference type="EMBL" id="MEI6002442.1"/>
    </source>
</evidence>
<name>A0ABU8J411_9BURK</name>
<organism evidence="1 2">
    <name type="scientific">Paraburkholderia bengalensis</name>
    <dbReference type="NCBI Taxonomy" id="2747562"/>
    <lineage>
        <taxon>Bacteria</taxon>
        <taxon>Pseudomonadati</taxon>
        <taxon>Pseudomonadota</taxon>
        <taxon>Betaproteobacteria</taxon>
        <taxon>Burkholderiales</taxon>
        <taxon>Burkholderiaceae</taxon>
        <taxon>Paraburkholderia</taxon>
    </lineage>
</organism>
<protein>
    <recommendedName>
        <fullName evidence="3">Phage integrase family protein</fullName>
    </recommendedName>
</protein>
<comment type="caution">
    <text evidence="1">The sequence shown here is derived from an EMBL/GenBank/DDBJ whole genome shotgun (WGS) entry which is preliminary data.</text>
</comment>
<gene>
    <name evidence="1" type="ORF">H3V53_36580</name>
</gene>
<sequence length="909" mass="102488">MTAVRPDFRGDGIRLTHAENISPKLAADIRAGVERYGEDPERWGWSPATVRTALSHLLPALSRVVARLPGVLREQFATRGVDAIEDEDAWAHLIGATYRSGGNVAYHDDVAGAFHKVIALHRNEPGVKPPCFLQLRAGHTDISELYQVSAEFLLTYKRHILAIDGEGRSRWSGMKRKHDTYSLLSLLIADSRARRWLVTDGFEAFTKYPKLYEMTEKLRTWQQAAAITDLLARHDPLRWKRKTVDVLGHTVDLTELFTLSEPVFQDVERFAAIVGSKPLKDRKAATVRDVLTCLQRGLPVVLSALPACARDAVTTRGLVVFAENGCDLLSKAYRLDGITADQLSPVKEMVDTLFPTARRDRKELQAYQLAFENDYSTRPIYCDFAPIRAISVALYDDLVALLAGLGASLPQEPFGWRTVYHKYTQLKAVLVMFREQLVQEFGVGLRKHGMRAFDLPGHRLQKTIFALLQNAARAGTVTTKTAYTYRKGLIWFLERYGFTVVDAYPITTSRTERHLRRLNTEDFYSAEQCRELAYHIEAMLDDESATREDRITLLLARILLKTGWNLSPVLGIECDDIIRAATPLNPGAVAVVLRKARAGYRSDAYTFHDPTTNVSAMRSAVADLLHIRDNLTADLRASLPDENPYRSFVFLVERKGEAQRLSMAATKVVTEMLARRGCALTFDSTKIRKGGVNHLYREVQKNLRDYEAAAKHDFRTFESNYYRIDENQSRYTLGNAVDTMRRYFSGKDIAAGIVIVTDPQVRLQHTPTGECASTGRDDEAARYELEHKRLLAERGATARFCADFLSCIWCRFFRLVADPDHVWRLLTYREYVLQSMESSALEGDVTEDQQMNIAILKGRVAEMLDRLNQIAPGVTEKGQALLAAKGMHPDWAFAITDTTTGLTAKERSV</sequence>
<evidence type="ECO:0008006" key="3">
    <source>
        <dbReference type="Google" id="ProtNLM"/>
    </source>
</evidence>
<reference evidence="1 2" key="1">
    <citation type="journal article" date="2022" name="Arch. Microbiol.">
        <title>Paraburkholderia bengalensis sp. nov. isolated from roots of Oryza sativa, IR64.</title>
        <authorList>
            <person name="Nag P."/>
            <person name="Mondal N."/>
            <person name="Sarkar J."/>
            <person name="Das S."/>
        </authorList>
    </citation>
    <scope>NUCLEOTIDE SEQUENCE [LARGE SCALE GENOMIC DNA]</scope>
    <source>
        <strain evidence="1 2">IR64_4_BI</strain>
    </source>
</reference>
<dbReference type="EMBL" id="JACFYJ010000112">
    <property type="protein sequence ID" value="MEI6002442.1"/>
    <property type="molecule type" value="Genomic_DNA"/>
</dbReference>
<keyword evidence="2" id="KW-1185">Reference proteome</keyword>
<accession>A0ABU8J411</accession>
<proteinExistence type="predicted"/>